<accession>A0A183BAA0</accession>
<reference evidence="14" key="1">
    <citation type="submission" date="2016-06" db="UniProtKB">
        <authorList>
            <consortium name="WormBaseParasite"/>
        </authorList>
    </citation>
    <scope>IDENTIFICATION</scope>
</reference>
<dbReference type="Proteomes" id="UP000272942">
    <property type="component" value="Unassembled WGS sequence"/>
</dbReference>
<evidence type="ECO:0000256" key="2">
    <source>
        <dbReference type="ARBA" id="ARBA00005074"/>
    </source>
</evidence>
<evidence type="ECO:0000256" key="6">
    <source>
        <dbReference type="ARBA" id="ARBA00022989"/>
    </source>
</evidence>
<keyword evidence="8" id="KW-0012">Acyltransferase</keyword>
<dbReference type="Pfam" id="PF03062">
    <property type="entry name" value="MBOAT"/>
    <property type="match status" value="1"/>
</dbReference>
<evidence type="ECO:0000313" key="13">
    <source>
        <dbReference type="Proteomes" id="UP000272942"/>
    </source>
</evidence>
<evidence type="ECO:0000256" key="7">
    <source>
        <dbReference type="ARBA" id="ARBA00023136"/>
    </source>
</evidence>
<comment type="pathway">
    <text evidence="9">Phospholipid metabolism.</text>
</comment>
<dbReference type="GO" id="GO:0016020">
    <property type="term" value="C:membrane"/>
    <property type="evidence" value="ECO:0007669"/>
    <property type="project" value="UniProtKB-SubCell"/>
</dbReference>
<evidence type="ECO:0000256" key="8">
    <source>
        <dbReference type="ARBA" id="ARBA00023315"/>
    </source>
</evidence>
<name>A0A183BAA0_9TREM</name>
<reference evidence="12 13" key="2">
    <citation type="submission" date="2018-11" db="EMBL/GenBank/DDBJ databases">
        <authorList>
            <consortium name="Pathogen Informatics"/>
        </authorList>
    </citation>
    <scope>NUCLEOTIDE SEQUENCE [LARGE SCALE GENOMIC DNA]</scope>
    <source>
        <strain evidence="12 13">Egypt</strain>
    </source>
</reference>
<evidence type="ECO:0000256" key="5">
    <source>
        <dbReference type="ARBA" id="ARBA00022692"/>
    </source>
</evidence>
<evidence type="ECO:0000313" key="12">
    <source>
        <dbReference type="EMBL" id="VDP93407.1"/>
    </source>
</evidence>
<dbReference type="OrthoDB" id="7663182at2759"/>
<comment type="subcellular location">
    <subcellularLocation>
        <location evidence="1">Membrane</location>
        <topology evidence="1">Multi-pass membrane protein</topology>
    </subcellularLocation>
</comment>
<keyword evidence="4" id="KW-0808">Transferase</keyword>
<keyword evidence="13" id="KW-1185">Reference proteome</keyword>
<evidence type="ECO:0000313" key="14">
    <source>
        <dbReference type="WBParaSite" id="ECPE_0001617801-mRNA-1"/>
    </source>
</evidence>
<feature type="transmembrane region" description="Helical" evidence="11">
    <location>
        <begin position="52"/>
        <end position="69"/>
    </location>
</feature>
<organism evidence="14">
    <name type="scientific">Echinostoma caproni</name>
    <dbReference type="NCBI Taxonomy" id="27848"/>
    <lineage>
        <taxon>Eukaryota</taxon>
        <taxon>Metazoa</taxon>
        <taxon>Spiralia</taxon>
        <taxon>Lophotrochozoa</taxon>
        <taxon>Platyhelminthes</taxon>
        <taxon>Trematoda</taxon>
        <taxon>Digenea</taxon>
        <taxon>Plagiorchiida</taxon>
        <taxon>Echinostomata</taxon>
        <taxon>Echinostomatoidea</taxon>
        <taxon>Echinostomatidae</taxon>
        <taxon>Echinostoma</taxon>
    </lineage>
</organism>
<evidence type="ECO:0000256" key="3">
    <source>
        <dbReference type="ARBA" id="ARBA00010323"/>
    </source>
</evidence>
<dbReference type="GO" id="GO:0044233">
    <property type="term" value="C:mitochondria-associated endoplasmic reticulum membrane contact site"/>
    <property type="evidence" value="ECO:0007669"/>
    <property type="project" value="TreeGrafter"/>
</dbReference>
<evidence type="ECO:0000256" key="9">
    <source>
        <dbReference type="ARBA" id="ARBA00025707"/>
    </source>
</evidence>
<evidence type="ECO:0000256" key="11">
    <source>
        <dbReference type="SAM" id="Phobius"/>
    </source>
</evidence>
<feature type="transmembrane region" description="Helical" evidence="11">
    <location>
        <begin position="12"/>
        <end position="31"/>
    </location>
</feature>
<gene>
    <name evidence="12" type="ORF">ECPE_LOCUS16135</name>
</gene>
<evidence type="ECO:0000256" key="10">
    <source>
        <dbReference type="ARBA" id="ARBA00093678"/>
    </source>
</evidence>
<evidence type="ECO:0000256" key="1">
    <source>
        <dbReference type="ARBA" id="ARBA00004141"/>
    </source>
</evidence>
<keyword evidence="7 11" id="KW-0472">Membrane</keyword>
<protein>
    <recommendedName>
        <fullName evidence="10">Lysophospholipid acyltransferase 7</fullName>
    </recommendedName>
</protein>
<dbReference type="GO" id="GO:0030258">
    <property type="term" value="P:lipid modification"/>
    <property type="evidence" value="ECO:0007669"/>
    <property type="project" value="TreeGrafter"/>
</dbReference>
<dbReference type="EMBL" id="UZAN01063109">
    <property type="protein sequence ID" value="VDP93407.1"/>
    <property type="molecule type" value="Genomic_DNA"/>
</dbReference>
<dbReference type="WBParaSite" id="ECPE_0001617801-mRNA-1">
    <property type="protein sequence ID" value="ECPE_0001617801-mRNA-1"/>
    <property type="gene ID" value="ECPE_0001617801"/>
</dbReference>
<proteinExistence type="inferred from homology"/>
<feature type="transmembrane region" description="Helical" evidence="11">
    <location>
        <begin position="75"/>
        <end position="99"/>
    </location>
</feature>
<dbReference type="PANTHER" id="PTHR13906:SF16">
    <property type="entry name" value="LYSOPHOSPHOLIPID ACYLTRANSFERASE 7"/>
    <property type="match status" value="1"/>
</dbReference>
<comment type="pathway">
    <text evidence="2">Lipid metabolism; phospholipid metabolism.</text>
</comment>
<dbReference type="PANTHER" id="PTHR13906">
    <property type="entry name" value="PORCUPINE"/>
    <property type="match status" value="1"/>
</dbReference>
<dbReference type="InterPro" id="IPR049941">
    <property type="entry name" value="LPLAT_7/PORCN-like"/>
</dbReference>
<sequence>MLVSAYWHGFHPGYYLSFLTVPLALVAESTLTKAINTFGRSLPSGTLPFISWLIKMRVFEYCAMGFLLLDAETTLAYWHSIGYCVHVLLIGIIVIGFLINRFVPPPLYSAYRDILANQELHRAEEKKAFLRANRL</sequence>
<evidence type="ECO:0000256" key="4">
    <source>
        <dbReference type="ARBA" id="ARBA00022679"/>
    </source>
</evidence>
<dbReference type="AlphaFoldDB" id="A0A183BAA0"/>
<keyword evidence="5 11" id="KW-0812">Transmembrane</keyword>
<dbReference type="GO" id="GO:0006661">
    <property type="term" value="P:phosphatidylinositol biosynthetic process"/>
    <property type="evidence" value="ECO:0007669"/>
    <property type="project" value="TreeGrafter"/>
</dbReference>
<dbReference type="InterPro" id="IPR004299">
    <property type="entry name" value="MBOAT_fam"/>
</dbReference>
<dbReference type="GO" id="GO:0071617">
    <property type="term" value="F:lysophospholipid acyltransferase activity"/>
    <property type="evidence" value="ECO:0007669"/>
    <property type="project" value="TreeGrafter"/>
</dbReference>
<keyword evidence="6 11" id="KW-1133">Transmembrane helix</keyword>
<comment type="similarity">
    <text evidence="3">Belongs to the membrane-bound acyltransferase family.</text>
</comment>